<dbReference type="InterPro" id="IPR003754">
    <property type="entry name" value="4pyrrol_synth_uPrphyn_synth"/>
</dbReference>
<reference evidence="11" key="1">
    <citation type="journal article" date="2014" name="Int. J. Syst. Evol. Microbiol.">
        <title>Complete genome sequence of Corynebacterium casei LMG S-19264T (=DSM 44701T), isolated from a smear-ripened cheese.</title>
        <authorList>
            <consortium name="US DOE Joint Genome Institute (JGI-PGF)"/>
            <person name="Walter F."/>
            <person name="Albersmeier A."/>
            <person name="Kalinowski J."/>
            <person name="Ruckert C."/>
        </authorList>
    </citation>
    <scope>NUCLEOTIDE SEQUENCE</scope>
    <source>
        <strain evidence="11">CGMCC 1.12997</strain>
    </source>
</reference>
<evidence type="ECO:0000256" key="2">
    <source>
        <dbReference type="ARBA" id="ARBA00008133"/>
    </source>
</evidence>
<dbReference type="CDD" id="cd06578">
    <property type="entry name" value="HemD"/>
    <property type="match status" value="1"/>
</dbReference>
<feature type="domain" description="Tetrapyrrole biosynthesis uroporphyrinogen III synthase" evidence="10">
    <location>
        <begin position="20"/>
        <end position="264"/>
    </location>
</feature>
<comment type="catalytic activity">
    <reaction evidence="8 9">
        <text>hydroxymethylbilane = uroporphyrinogen III + H2O</text>
        <dbReference type="Rhea" id="RHEA:18965"/>
        <dbReference type="ChEBI" id="CHEBI:15377"/>
        <dbReference type="ChEBI" id="CHEBI:57308"/>
        <dbReference type="ChEBI" id="CHEBI:57845"/>
        <dbReference type="EC" id="4.2.1.75"/>
    </reaction>
</comment>
<dbReference type="Gene3D" id="3.40.50.10090">
    <property type="match status" value="2"/>
</dbReference>
<dbReference type="GO" id="GO:0006780">
    <property type="term" value="P:uroporphyrinogen III biosynthetic process"/>
    <property type="evidence" value="ECO:0007669"/>
    <property type="project" value="UniProtKB-UniRule"/>
</dbReference>
<dbReference type="Pfam" id="PF02602">
    <property type="entry name" value="HEM4"/>
    <property type="match status" value="1"/>
</dbReference>
<comment type="caution">
    <text evidence="11">The sequence shown here is derived from an EMBL/GenBank/DDBJ whole genome shotgun (WGS) entry which is preliminary data.</text>
</comment>
<dbReference type="EMBL" id="BMGT01000003">
    <property type="protein sequence ID" value="GGG86071.1"/>
    <property type="molecule type" value="Genomic_DNA"/>
</dbReference>
<dbReference type="EC" id="4.2.1.75" evidence="3 9"/>
<dbReference type="InterPro" id="IPR036108">
    <property type="entry name" value="4pyrrol_syn_uPrphyn_synt_sf"/>
</dbReference>
<reference evidence="11" key="2">
    <citation type="submission" date="2020-09" db="EMBL/GenBank/DDBJ databases">
        <authorList>
            <person name="Sun Q."/>
            <person name="Zhou Y."/>
        </authorList>
    </citation>
    <scope>NUCLEOTIDE SEQUENCE</scope>
    <source>
        <strain evidence="11">CGMCC 1.12997</strain>
    </source>
</reference>
<comment type="pathway">
    <text evidence="1 9">Porphyrin-containing compound metabolism; protoporphyrin-IX biosynthesis; coproporphyrinogen-III from 5-aminolevulinate: step 3/4.</text>
</comment>
<keyword evidence="4 9" id="KW-0456">Lyase</keyword>
<evidence type="ECO:0000313" key="11">
    <source>
        <dbReference type="EMBL" id="GGG86071.1"/>
    </source>
</evidence>
<organism evidence="11 12">
    <name type="scientific">Edaphobacter dinghuensis</name>
    <dbReference type="NCBI Taxonomy" id="1560005"/>
    <lineage>
        <taxon>Bacteria</taxon>
        <taxon>Pseudomonadati</taxon>
        <taxon>Acidobacteriota</taxon>
        <taxon>Terriglobia</taxon>
        <taxon>Terriglobales</taxon>
        <taxon>Acidobacteriaceae</taxon>
        <taxon>Edaphobacter</taxon>
    </lineage>
</organism>
<dbReference type="InterPro" id="IPR039793">
    <property type="entry name" value="UROS/Hem4"/>
</dbReference>
<evidence type="ECO:0000256" key="4">
    <source>
        <dbReference type="ARBA" id="ARBA00023239"/>
    </source>
</evidence>
<dbReference type="GO" id="GO:0004852">
    <property type="term" value="F:uroporphyrinogen-III synthase activity"/>
    <property type="evidence" value="ECO:0007669"/>
    <property type="project" value="UniProtKB-UniRule"/>
</dbReference>
<sequence length="274" mass="29366">MLALQNKRILVTRTRTQASDLAVRLEALGATPILIPTIEIIPPETYTPLDTALAQLENYDWLLFTSANAVEVFHQRRQNLDPLQKAGAPRPDLGTWVSGSHRYPKIAVIGPATTRAVQGIGLAVDLIPPKYIAESLAEVLVPQVSDKRILFIRAAEARDVLPEALTAAGATVTIAEAYRNRIPPESIPALQQLFVTPANYPDAITFTSASTVRNLIALLEAATLTLPAETALASIGPVTSRALRDLGHEPTIEAPAATIDALIQSLIGHFTLAG</sequence>
<protein>
    <recommendedName>
        <fullName evidence="7 9">Uroporphyrinogen-III synthase</fullName>
        <ecNumber evidence="3 9">4.2.1.75</ecNumber>
    </recommendedName>
</protein>
<evidence type="ECO:0000256" key="9">
    <source>
        <dbReference type="RuleBase" id="RU366031"/>
    </source>
</evidence>
<comment type="function">
    <text evidence="6 9">Catalyzes cyclization of the linear tetrapyrrole, hydroxymethylbilane, to the macrocyclic uroporphyrinogen III.</text>
</comment>
<dbReference type="PANTHER" id="PTHR38042">
    <property type="entry name" value="UROPORPHYRINOGEN-III SYNTHASE, CHLOROPLASTIC"/>
    <property type="match status" value="1"/>
</dbReference>
<accession>A0A917HQB2</accession>
<dbReference type="SUPFAM" id="SSF69618">
    <property type="entry name" value="HemD-like"/>
    <property type="match status" value="1"/>
</dbReference>
<dbReference type="AlphaFoldDB" id="A0A917HQB2"/>
<evidence type="ECO:0000259" key="10">
    <source>
        <dbReference type="Pfam" id="PF02602"/>
    </source>
</evidence>
<comment type="similarity">
    <text evidence="2 9">Belongs to the uroporphyrinogen-III synthase family.</text>
</comment>
<evidence type="ECO:0000256" key="1">
    <source>
        <dbReference type="ARBA" id="ARBA00004772"/>
    </source>
</evidence>
<dbReference type="GO" id="GO:0006782">
    <property type="term" value="P:protoporphyrinogen IX biosynthetic process"/>
    <property type="evidence" value="ECO:0007669"/>
    <property type="project" value="UniProtKB-UniRule"/>
</dbReference>
<evidence type="ECO:0000256" key="3">
    <source>
        <dbReference type="ARBA" id="ARBA00013109"/>
    </source>
</evidence>
<keyword evidence="5 9" id="KW-0627">Porphyrin biosynthesis</keyword>
<keyword evidence="12" id="KW-1185">Reference proteome</keyword>
<dbReference type="Proteomes" id="UP000647241">
    <property type="component" value="Unassembled WGS sequence"/>
</dbReference>
<name>A0A917HQB2_9BACT</name>
<evidence type="ECO:0000256" key="8">
    <source>
        <dbReference type="ARBA" id="ARBA00048617"/>
    </source>
</evidence>
<evidence type="ECO:0000313" key="12">
    <source>
        <dbReference type="Proteomes" id="UP000647241"/>
    </source>
</evidence>
<evidence type="ECO:0000256" key="6">
    <source>
        <dbReference type="ARBA" id="ARBA00037589"/>
    </source>
</evidence>
<gene>
    <name evidence="11" type="ORF">GCM10011585_32480</name>
</gene>
<evidence type="ECO:0000256" key="5">
    <source>
        <dbReference type="ARBA" id="ARBA00023244"/>
    </source>
</evidence>
<proteinExistence type="inferred from homology"/>
<dbReference type="PANTHER" id="PTHR38042:SF1">
    <property type="entry name" value="UROPORPHYRINOGEN-III SYNTHASE, CHLOROPLASTIC"/>
    <property type="match status" value="1"/>
</dbReference>
<evidence type="ECO:0000256" key="7">
    <source>
        <dbReference type="ARBA" id="ARBA00040167"/>
    </source>
</evidence>